<dbReference type="Gene3D" id="1.10.10.10">
    <property type="entry name" value="Winged helix-like DNA-binding domain superfamily/Winged helix DNA-binding domain"/>
    <property type="match status" value="1"/>
</dbReference>
<evidence type="ECO:0000313" key="7">
    <source>
        <dbReference type="Proteomes" id="UP001595722"/>
    </source>
</evidence>
<dbReference type="Proteomes" id="UP001595722">
    <property type="component" value="Unassembled WGS sequence"/>
</dbReference>
<evidence type="ECO:0000256" key="4">
    <source>
        <dbReference type="ARBA" id="ARBA00023163"/>
    </source>
</evidence>
<name>A0ABV7VU74_9GAMM</name>
<keyword evidence="7" id="KW-1185">Reference proteome</keyword>
<reference evidence="7" key="1">
    <citation type="journal article" date="2019" name="Int. J. Syst. Evol. Microbiol.">
        <title>The Global Catalogue of Microorganisms (GCM) 10K type strain sequencing project: providing services to taxonomists for standard genome sequencing and annotation.</title>
        <authorList>
            <consortium name="The Broad Institute Genomics Platform"/>
            <consortium name="The Broad Institute Genome Sequencing Center for Infectious Disease"/>
            <person name="Wu L."/>
            <person name="Ma J."/>
        </authorList>
    </citation>
    <scope>NUCLEOTIDE SEQUENCE [LARGE SCALE GENOMIC DNA]</scope>
    <source>
        <strain evidence="7">KCTC 42424</strain>
    </source>
</reference>
<dbReference type="Pfam" id="PF03466">
    <property type="entry name" value="LysR_substrate"/>
    <property type="match status" value="1"/>
</dbReference>
<gene>
    <name evidence="6" type="ORF">ACFOMG_13230</name>
</gene>
<dbReference type="InterPro" id="IPR005119">
    <property type="entry name" value="LysR_subst-bd"/>
</dbReference>
<accession>A0ABV7VU74</accession>
<comment type="similarity">
    <text evidence="1">Belongs to the LysR transcriptional regulatory family.</text>
</comment>
<comment type="caution">
    <text evidence="6">The sequence shown here is derived from an EMBL/GenBank/DDBJ whole genome shotgun (WGS) entry which is preliminary data.</text>
</comment>
<evidence type="ECO:0000313" key="6">
    <source>
        <dbReference type="EMBL" id="MFC3681063.1"/>
    </source>
</evidence>
<dbReference type="InterPro" id="IPR036388">
    <property type="entry name" value="WH-like_DNA-bd_sf"/>
</dbReference>
<dbReference type="InterPro" id="IPR000847">
    <property type="entry name" value="LysR_HTH_N"/>
</dbReference>
<evidence type="ECO:0000256" key="3">
    <source>
        <dbReference type="ARBA" id="ARBA00023125"/>
    </source>
</evidence>
<sequence length="301" mass="34128">MAYNKQPSAPPQAPPIQYLPAFVAAAQLGSFRAAAQQLNVTPSAISQQIKSLEQRIGLSLFSRQGKELQLSQAGEEFFSFAAHSLGHYQQGWQGFAEQFLSPQIRISMTDYVANRIIIPRLADFMEHSGIPLEIHTSSRNQNLQANTLDAAIRFGTPPWPEHHARVISDAQVAMVASPEYWRQHPLTCRQHWQHQTLIHARRVTNDWQRLEQSQGYTITARQQLMFDSYETAIEAAKAGLGIMLASFPTSNQELRSGVLQAHSEKRFSSGEHFYLITKPNDHKEKRYQQLFSWLSAVFAEL</sequence>
<dbReference type="Gene3D" id="3.40.190.10">
    <property type="entry name" value="Periplasmic binding protein-like II"/>
    <property type="match status" value="2"/>
</dbReference>
<dbReference type="PANTHER" id="PTHR30537">
    <property type="entry name" value="HTH-TYPE TRANSCRIPTIONAL REGULATOR"/>
    <property type="match status" value="1"/>
</dbReference>
<evidence type="ECO:0000256" key="1">
    <source>
        <dbReference type="ARBA" id="ARBA00009437"/>
    </source>
</evidence>
<dbReference type="SUPFAM" id="SSF53850">
    <property type="entry name" value="Periplasmic binding protein-like II"/>
    <property type="match status" value="1"/>
</dbReference>
<keyword evidence="2" id="KW-0805">Transcription regulation</keyword>
<proteinExistence type="inferred from homology"/>
<dbReference type="InterPro" id="IPR036390">
    <property type="entry name" value="WH_DNA-bd_sf"/>
</dbReference>
<keyword evidence="4" id="KW-0804">Transcription</keyword>
<organism evidence="6 7">
    <name type="scientific">Bacterioplanoides pacificum</name>
    <dbReference type="NCBI Taxonomy" id="1171596"/>
    <lineage>
        <taxon>Bacteria</taxon>
        <taxon>Pseudomonadati</taxon>
        <taxon>Pseudomonadota</taxon>
        <taxon>Gammaproteobacteria</taxon>
        <taxon>Oceanospirillales</taxon>
        <taxon>Oceanospirillaceae</taxon>
        <taxon>Bacterioplanoides</taxon>
    </lineage>
</organism>
<dbReference type="PANTHER" id="PTHR30537:SF74">
    <property type="entry name" value="HTH-TYPE TRANSCRIPTIONAL REGULATOR TRPI"/>
    <property type="match status" value="1"/>
</dbReference>
<dbReference type="PROSITE" id="PS50931">
    <property type="entry name" value="HTH_LYSR"/>
    <property type="match status" value="1"/>
</dbReference>
<dbReference type="EMBL" id="JBHRYB010000013">
    <property type="protein sequence ID" value="MFC3681063.1"/>
    <property type="molecule type" value="Genomic_DNA"/>
</dbReference>
<dbReference type="SUPFAM" id="SSF46785">
    <property type="entry name" value="Winged helix' DNA-binding domain"/>
    <property type="match status" value="1"/>
</dbReference>
<dbReference type="InterPro" id="IPR058163">
    <property type="entry name" value="LysR-type_TF_proteobact-type"/>
</dbReference>
<keyword evidence="3" id="KW-0238">DNA-binding</keyword>
<dbReference type="Pfam" id="PF00126">
    <property type="entry name" value="HTH_1"/>
    <property type="match status" value="1"/>
</dbReference>
<feature type="domain" description="HTH lysR-type" evidence="5">
    <location>
        <begin position="14"/>
        <end position="71"/>
    </location>
</feature>
<protein>
    <submittedName>
        <fullName evidence="6">LysR family transcriptional regulator</fullName>
    </submittedName>
</protein>
<evidence type="ECO:0000259" key="5">
    <source>
        <dbReference type="PROSITE" id="PS50931"/>
    </source>
</evidence>
<evidence type="ECO:0000256" key="2">
    <source>
        <dbReference type="ARBA" id="ARBA00023015"/>
    </source>
</evidence>
<dbReference type="RefSeq" id="WP_376867234.1">
    <property type="nucleotide sequence ID" value="NZ_JBHRYB010000013.1"/>
</dbReference>
<dbReference type="PRINTS" id="PR00039">
    <property type="entry name" value="HTHLYSR"/>
</dbReference>